<evidence type="ECO:0000256" key="3">
    <source>
        <dbReference type="ARBA" id="ARBA00022723"/>
    </source>
</evidence>
<dbReference type="SMR" id="A0A9E5JZS4"/>
<dbReference type="GO" id="GO:0008395">
    <property type="term" value="F:steroid hydroxylase activity"/>
    <property type="evidence" value="ECO:0007669"/>
    <property type="project" value="TreeGrafter"/>
</dbReference>
<dbReference type="GO" id="GO:0036199">
    <property type="term" value="F:cholest-4-en-3-one 26-monooxygenase activity"/>
    <property type="evidence" value="ECO:0007669"/>
    <property type="project" value="TreeGrafter"/>
</dbReference>
<dbReference type="SUPFAM" id="SSF48264">
    <property type="entry name" value="Cytochrome P450"/>
    <property type="match status" value="1"/>
</dbReference>
<name>A0A9E5JZS4_9GAMM</name>
<dbReference type="GO" id="GO:0020037">
    <property type="term" value="F:heme binding"/>
    <property type="evidence" value="ECO:0007669"/>
    <property type="project" value="InterPro"/>
</dbReference>
<evidence type="ECO:0000313" key="8">
    <source>
        <dbReference type="EMBL" id="NHO65702.1"/>
    </source>
</evidence>
<dbReference type="CDD" id="cd11078">
    <property type="entry name" value="CYP130-like"/>
    <property type="match status" value="1"/>
</dbReference>
<evidence type="ECO:0000256" key="4">
    <source>
        <dbReference type="ARBA" id="ARBA00023002"/>
    </source>
</evidence>
<dbReference type="InterPro" id="IPR001128">
    <property type="entry name" value="Cyt_P450"/>
</dbReference>
<dbReference type="PRINTS" id="PR00359">
    <property type="entry name" value="BP450"/>
</dbReference>
<dbReference type="GO" id="GO:0006707">
    <property type="term" value="P:cholesterol catabolic process"/>
    <property type="evidence" value="ECO:0007669"/>
    <property type="project" value="TreeGrafter"/>
</dbReference>
<dbReference type="AlphaFoldDB" id="A0A9E5JZS4"/>
<dbReference type="Gene3D" id="1.10.630.10">
    <property type="entry name" value="Cytochrome P450"/>
    <property type="match status" value="1"/>
</dbReference>
<evidence type="ECO:0000256" key="1">
    <source>
        <dbReference type="ARBA" id="ARBA00010617"/>
    </source>
</evidence>
<keyword evidence="5 7" id="KW-0408">Iron</keyword>
<evidence type="ECO:0000256" key="6">
    <source>
        <dbReference type="ARBA" id="ARBA00023033"/>
    </source>
</evidence>
<sequence length="522" mass="58653">MESSEVYYDPYSREIVEQPYPVYQRLRQEAPLYYNKKYDFYAVSRYEDVRKGLGDHETFISSRGGILEMIQQNIQMPAGTFIFEDKPRHTMYRQIAQRLFTPRRMMNLEPMVRKLAAQVLDPLVERDEFDFIHDVGRELPMRVIGMLMGIPESDFQSVREITDSKMRTEEGKPLDYGEGLQLEQSFDKYIDWREKNPGDDVTTELINVEFTDETGTLRKLTREELVTFFNVLAGAGNETTNRLIGWVAKALAEHPKQRRELVKSPSLIPDAIEEVLRLEPPGPHVARYVAKDVEIQGQTVPAGSAILFLVGSANHDERIFPNPDHFDLYRGRTPSHVTFGYGIHTCIGNVLARLEGRVVFEELLKRIPDWDVDMEHAKLLSTSTVRGWDTLPAYVNARGAQTIKDRAVQQAQQNAASSASAPATLDGEWVVTVKGPTGPMDSSLALTTTDGVLGGEQTGEGTTTVIEEIAYNPATGDVTWINKISKPMKMTLKFTGKVEGNSMSGKVKAGFMGSFAFTGQKP</sequence>
<evidence type="ECO:0000256" key="2">
    <source>
        <dbReference type="ARBA" id="ARBA00022617"/>
    </source>
</evidence>
<evidence type="ECO:0000313" key="9">
    <source>
        <dbReference type="Proteomes" id="UP000787472"/>
    </source>
</evidence>
<dbReference type="PANTHER" id="PTHR46696:SF4">
    <property type="entry name" value="BIOTIN BIOSYNTHESIS CYTOCHROME P450"/>
    <property type="match status" value="1"/>
</dbReference>
<reference evidence="8" key="1">
    <citation type="submission" date="2020-03" db="EMBL/GenBank/DDBJ databases">
        <authorList>
            <person name="Guo F."/>
        </authorList>
    </citation>
    <scope>NUCLEOTIDE SEQUENCE</scope>
    <source>
        <strain evidence="8">JCM 30134</strain>
    </source>
</reference>
<gene>
    <name evidence="8" type="ORF">G8770_09125</name>
</gene>
<comment type="caution">
    <text evidence="8">The sequence shown here is derived from an EMBL/GenBank/DDBJ whole genome shotgun (WGS) entry which is preliminary data.</text>
</comment>
<dbReference type="EMBL" id="JAAONZ010000005">
    <property type="protein sequence ID" value="NHO65702.1"/>
    <property type="molecule type" value="Genomic_DNA"/>
</dbReference>
<proteinExistence type="inferred from homology"/>
<accession>A0A9E5JZS4</accession>
<dbReference type="PRINTS" id="PR00385">
    <property type="entry name" value="P450"/>
</dbReference>
<dbReference type="FunFam" id="1.10.630.10:FF:000018">
    <property type="entry name" value="Cytochrome P450 monooxygenase"/>
    <property type="match status" value="1"/>
</dbReference>
<dbReference type="PROSITE" id="PS00086">
    <property type="entry name" value="CYTOCHROME_P450"/>
    <property type="match status" value="1"/>
</dbReference>
<dbReference type="Pfam" id="PF00067">
    <property type="entry name" value="p450"/>
    <property type="match status" value="1"/>
</dbReference>
<keyword evidence="2 7" id="KW-0349">Heme</keyword>
<dbReference type="InterPro" id="IPR017972">
    <property type="entry name" value="Cyt_P450_CS"/>
</dbReference>
<dbReference type="InterPro" id="IPR002397">
    <property type="entry name" value="Cyt_P450_B"/>
</dbReference>
<evidence type="ECO:0000256" key="5">
    <source>
        <dbReference type="ARBA" id="ARBA00023004"/>
    </source>
</evidence>
<keyword evidence="3 7" id="KW-0479">Metal-binding</keyword>
<comment type="similarity">
    <text evidence="1 7">Belongs to the cytochrome P450 family.</text>
</comment>
<dbReference type="GO" id="GO:0005506">
    <property type="term" value="F:iron ion binding"/>
    <property type="evidence" value="ECO:0007669"/>
    <property type="project" value="InterPro"/>
</dbReference>
<keyword evidence="6 7" id="KW-0503">Monooxygenase</keyword>
<evidence type="ECO:0000256" key="7">
    <source>
        <dbReference type="RuleBase" id="RU000461"/>
    </source>
</evidence>
<dbReference type="PANTHER" id="PTHR46696">
    <property type="entry name" value="P450, PUTATIVE (EUROFUNG)-RELATED"/>
    <property type="match status" value="1"/>
</dbReference>
<keyword evidence="4 7" id="KW-0560">Oxidoreductase</keyword>
<dbReference type="Proteomes" id="UP000787472">
    <property type="component" value="Unassembled WGS sequence"/>
</dbReference>
<keyword evidence="9" id="KW-1185">Reference proteome</keyword>
<dbReference type="InterPro" id="IPR036396">
    <property type="entry name" value="Cyt_P450_sf"/>
</dbReference>
<protein>
    <submittedName>
        <fullName evidence="8">Cytochrome P450</fullName>
    </submittedName>
</protein>
<organism evidence="8 9">
    <name type="scientific">Pseudomaricurvus hydrocarbonicus</name>
    <dbReference type="NCBI Taxonomy" id="1470433"/>
    <lineage>
        <taxon>Bacteria</taxon>
        <taxon>Pseudomonadati</taxon>
        <taxon>Pseudomonadota</taxon>
        <taxon>Gammaproteobacteria</taxon>
        <taxon>Cellvibrionales</taxon>
        <taxon>Cellvibrionaceae</taxon>
        <taxon>Pseudomaricurvus</taxon>
    </lineage>
</organism>
<dbReference type="RefSeq" id="WP_167185131.1">
    <property type="nucleotide sequence ID" value="NZ_JAAONZ010000005.1"/>
</dbReference>